<evidence type="ECO:0000256" key="1">
    <source>
        <dbReference type="SAM" id="Phobius"/>
    </source>
</evidence>
<gene>
    <name evidence="2" type="ORF">OEG82_12640</name>
</gene>
<dbReference type="EMBL" id="JAOVZQ010000001">
    <property type="protein sequence ID" value="MCY0094865.1"/>
    <property type="molecule type" value="Genomic_DNA"/>
</dbReference>
<accession>A0ABT3YG42</accession>
<feature type="transmembrane region" description="Helical" evidence="1">
    <location>
        <begin position="49"/>
        <end position="69"/>
    </location>
</feature>
<reference evidence="2" key="1">
    <citation type="submission" date="2022-10" db="EMBL/GenBank/DDBJ databases">
        <title>Hoeflea sp. J2-29, isolated from marine algae.</title>
        <authorList>
            <person name="Kristyanto S."/>
            <person name="Kim J.M."/>
            <person name="Jeon C.O."/>
        </authorList>
    </citation>
    <scope>NUCLEOTIDE SEQUENCE</scope>
    <source>
        <strain evidence="2">J2-29</strain>
    </source>
</reference>
<name>A0ABT3YG42_9HYPH</name>
<keyword evidence="1" id="KW-1133">Transmembrane helix</keyword>
<feature type="transmembrane region" description="Helical" evidence="1">
    <location>
        <begin position="12"/>
        <end position="29"/>
    </location>
</feature>
<proteinExistence type="predicted"/>
<dbReference type="RefSeq" id="WP_267612781.1">
    <property type="nucleotide sequence ID" value="NZ_JAOVZQ010000001.1"/>
</dbReference>
<keyword evidence="3" id="KW-1185">Reference proteome</keyword>
<keyword evidence="1" id="KW-0472">Membrane</keyword>
<evidence type="ECO:0008006" key="4">
    <source>
        <dbReference type="Google" id="ProtNLM"/>
    </source>
</evidence>
<dbReference type="Proteomes" id="UP001081283">
    <property type="component" value="Unassembled WGS sequence"/>
</dbReference>
<feature type="transmembrane region" description="Helical" evidence="1">
    <location>
        <begin position="197"/>
        <end position="218"/>
    </location>
</feature>
<feature type="transmembrane region" description="Helical" evidence="1">
    <location>
        <begin position="76"/>
        <end position="104"/>
    </location>
</feature>
<organism evidence="2 3">
    <name type="scientific">Hoeflea ulvae</name>
    <dbReference type="NCBI Taxonomy" id="2983764"/>
    <lineage>
        <taxon>Bacteria</taxon>
        <taxon>Pseudomonadati</taxon>
        <taxon>Pseudomonadota</taxon>
        <taxon>Alphaproteobacteria</taxon>
        <taxon>Hyphomicrobiales</taxon>
        <taxon>Rhizobiaceae</taxon>
        <taxon>Hoeflea</taxon>
    </lineage>
</organism>
<evidence type="ECO:0000313" key="3">
    <source>
        <dbReference type="Proteomes" id="UP001081283"/>
    </source>
</evidence>
<feature type="transmembrane region" description="Helical" evidence="1">
    <location>
        <begin position="161"/>
        <end position="185"/>
    </location>
</feature>
<sequence>MASSKTRKIIRLAGLVVFYGCLIAGGRWLGLAIEERLQVPGLASAGLPYLGAVAGILLAYVVLTAIPFVPGTEIGVALLMVFGARLAVVVYLSTVMALTLAFAVGRLVPEQRLAGWLGRHGFDRAAGLIETFHQLGPAGRDQYLTQHAPRWLRPLLVEHRMITLVVLINLPGNTLLGGGGGIALVTGLSKLMSWPQFLLGVCLAVSPVPLVVVGASWLGG</sequence>
<protein>
    <recommendedName>
        <fullName evidence="4">TVP38/TMEM64 family membrane protein</fullName>
    </recommendedName>
</protein>
<comment type="caution">
    <text evidence="2">The sequence shown here is derived from an EMBL/GenBank/DDBJ whole genome shotgun (WGS) entry which is preliminary data.</text>
</comment>
<evidence type="ECO:0000313" key="2">
    <source>
        <dbReference type="EMBL" id="MCY0094865.1"/>
    </source>
</evidence>
<keyword evidence="1" id="KW-0812">Transmembrane</keyword>